<dbReference type="Proteomes" id="UP000885753">
    <property type="component" value="Unassembled WGS sequence"/>
</dbReference>
<dbReference type="Pfam" id="PF13276">
    <property type="entry name" value="HTH_21"/>
    <property type="match status" value="1"/>
</dbReference>
<evidence type="ECO:0000259" key="1">
    <source>
        <dbReference type="PROSITE" id="PS50994"/>
    </source>
</evidence>
<dbReference type="AlphaFoldDB" id="A0A7C2MHH4"/>
<dbReference type="InterPro" id="IPR048020">
    <property type="entry name" value="Transpos_IS3"/>
</dbReference>
<evidence type="ECO:0000313" key="2">
    <source>
        <dbReference type="EMBL" id="HER40917.1"/>
    </source>
</evidence>
<dbReference type="PANTHER" id="PTHR47515">
    <property type="entry name" value="LOW CALCIUM RESPONSE LOCUS PROTEIN T"/>
    <property type="match status" value="1"/>
</dbReference>
<dbReference type="InterPro" id="IPR012337">
    <property type="entry name" value="RNaseH-like_sf"/>
</dbReference>
<dbReference type="Gene3D" id="3.30.420.10">
    <property type="entry name" value="Ribonuclease H-like superfamily/Ribonuclease H"/>
    <property type="match status" value="1"/>
</dbReference>
<dbReference type="SUPFAM" id="SSF53098">
    <property type="entry name" value="Ribonuclease H-like"/>
    <property type="match status" value="1"/>
</dbReference>
<accession>A0A7C2MHH4</accession>
<dbReference type="NCBIfam" id="NF033516">
    <property type="entry name" value="transpos_IS3"/>
    <property type="match status" value="1"/>
</dbReference>
<gene>
    <name evidence="2" type="ORF">ENO10_06825</name>
</gene>
<proteinExistence type="predicted"/>
<dbReference type="GO" id="GO:0015074">
    <property type="term" value="P:DNA integration"/>
    <property type="evidence" value="ECO:0007669"/>
    <property type="project" value="InterPro"/>
</dbReference>
<dbReference type="PANTHER" id="PTHR47515:SF2">
    <property type="entry name" value="INTEGRASE CORE DOMAIN PROTEIN"/>
    <property type="match status" value="1"/>
</dbReference>
<reference evidence="2" key="1">
    <citation type="journal article" date="2020" name="mSystems">
        <title>Genome- and Community-Level Interaction Insights into Carbon Utilization and Element Cycling Functions of Hydrothermarchaeota in Hydrothermal Sediment.</title>
        <authorList>
            <person name="Zhou Z."/>
            <person name="Liu Y."/>
            <person name="Xu W."/>
            <person name="Pan J."/>
            <person name="Luo Z.H."/>
            <person name="Li M."/>
        </authorList>
    </citation>
    <scope>NUCLEOTIDE SEQUENCE [LARGE SCALE GENOMIC DNA]</scope>
    <source>
        <strain evidence="2">SpSt-1235</strain>
    </source>
</reference>
<dbReference type="EMBL" id="DSEE01000493">
    <property type="protein sequence ID" value="HER40917.1"/>
    <property type="molecule type" value="Genomic_DNA"/>
</dbReference>
<comment type="caution">
    <text evidence="2">The sequence shown here is derived from an EMBL/GenBank/DDBJ whole genome shotgun (WGS) entry which is preliminary data.</text>
</comment>
<dbReference type="Pfam" id="PF00665">
    <property type="entry name" value="rve"/>
    <property type="match status" value="1"/>
</dbReference>
<protein>
    <submittedName>
        <fullName evidence="2">IS3 family transposase</fullName>
    </submittedName>
</protein>
<feature type="domain" description="Integrase catalytic" evidence="1">
    <location>
        <begin position="127"/>
        <end position="298"/>
    </location>
</feature>
<dbReference type="InterPro" id="IPR025948">
    <property type="entry name" value="HTH-like_dom"/>
</dbReference>
<dbReference type="GO" id="GO:0003676">
    <property type="term" value="F:nucleic acid binding"/>
    <property type="evidence" value="ECO:0007669"/>
    <property type="project" value="InterPro"/>
</dbReference>
<dbReference type="InterPro" id="IPR036397">
    <property type="entry name" value="RNaseH_sf"/>
</dbReference>
<sequence length="323" mass="37415">MEERKQIVNRFIQKGMKSDRATLAAGFSRSAYYYKSTGTKPGKRPTNHTRRLAGEKVANEDIVEDIRDIISPEFIDYGYDKVAKLLQSKYVINRKKVYRLMKEHDLLNSKIRPDGTLKDYVRFTQPCPGQPYETLEIDIKYIRIQGDSKNAYLVTILDVFTRRALVWDLAFTMKAERVKGLFEQLITEHLQPKNLLVRGVSVTVRSDNGSQFVAKEVKGVLAANGIFHEFTKPATPEQNGYIESFHSTVEKLVCAKFEFDCLADAKDVFYRFYDTYNNRRILKCLAYKTPAEFNECWENDLVGVVYGIKKRDQKFFFRSKQAA</sequence>
<dbReference type="InterPro" id="IPR001584">
    <property type="entry name" value="Integrase_cat-core"/>
</dbReference>
<dbReference type="PROSITE" id="PS50994">
    <property type="entry name" value="INTEGRASE"/>
    <property type="match status" value="1"/>
</dbReference>
<organism evidence="2">
    <name type="scientific">Salinimicrobium catena</name>
    <dbReference type="NCBI Taxonomy" id="390640"/>
    <lineage>
        <taxon>Bacteria</taxon>
        <taxon>Pseudomonadati</taxon>
        <taxon>Bacteroidota</taxon>
        <taxon>Flavobacteriia</taxon>
        <taxon>Flavobacteriales</taxon>
        <taxon>Flavobacteriaceae</taxon>
        <taxon>Salinimicrobium</taxon>
    </lineage>
</organism>
<name>A0A7C2MHH4_9FLAO</name>